<comment type="caution">
    <text evidence="2">The sequence shown here is derived from an EMBL/GenBank/DDBJ whole genome shotgun (WGS) entry which is preliminary data.</text>
</comment>
<dbReference type="SUPFAM" id="SSF55347">
    <property type="entry name" value="Glyceraldehyde-3-phosphate dehydrogenase-like, C-terminal domain"/>
    <property type="match status" value="1"/>
</dbReference>
<evidence type="ECO:0000313" key="2">
    <source>
        <dbReference type="EMBL" id="MPN38495.1"/>
    </source>
</evidence>
<dbReference type="Pfam" id="PF22725">
    <property type="entry name" value="GFO_IDH_MocA_C3"/>
    <property type="match status" value="1"/>
</dbReference>
<accession>A0A645HHI2</accession>
<dbReference type="InterPro" id="IPR055170">
    <property type="entry name" value="GFO_IDH_MocA-like_dom"/>
</dbReference>
<dbReference type="EMBL" id="VSSQ01093755">
    <property type="protein sequence ID" value="MPN38495.1"/>
    <property type="molecule type" value="Genomic_DNA"/>
</dbReference>
<protein>
    <recommendedName>
        <fullName evidence="1">GFO/IDH/MocA-like oxidoreductase domain-containing protein</fullName>
    </recommendedName>
</protein>
<reference evidence="2" key="1">
    <citation type="submission" date="2019-08" db="EMBL/GenBank/DDBJ databases">
        <authorList>
            <person name="Kucharzyk K."/>
            <person name="Murdoch R.W."/>
            <person name="Higgins S."/>
            <person name="Loffler F."/>
        </authorList>
    </citation>
    <scope>NUCLEOTIDE SEQUENCE</scope>
</reference>
<evidence type="ECO:0000259" key="1">
    <source>
        <dbReference type="Pfam" id="PF22725"/>
    </source>
</evidence>
<sequence>MVTHYVDLLNWYFGKAESVSARALMLEKTVPKEVNPVDYVNATLVYKNGVICGIESSYQRYGVSYDTLEIYGDDYTAVTDYRTLKLYRKKETIEFDVSLGEIESEQLEQAKNFMAMIGDGVQRQTSLEEGLASACTVLGMMASCEKGGELFRY</sequence>
<feature type="domain" description="GFO/IDH/MocA-like oxidoreductase" evidence="1">
    <location>
        <begin position="1"/>
        <end position="75"/>
    </location>
</feature>
<name>A0A645HHI2_9ZZZZ</name>
<dbReference type="Gene3D" id="3.30.360.10">
    <property type="entry name" value="Dihydrodipicolinate Reductase, domain 2"/>
    <property type="match status" value="1"/>
</dbReference>
<proteinExistence type="predicted"/>
<dbReference type="AlphaFoldDB" id="A0A645HHI2"/>
<gene>
    <name evidence="2" type="ORF">SDC9_186019</name>
</gene>
<organism evidence="2">
    <name type="scientific">bioreactor metagenome</name>
    <dbReference type="NCBI Taxonomy" id="1076179"/>
    <lineage>
        <taxon>unclassified sequences</taxon>
        <taxon>metagenomes</taxon>
        <taxon>ecological metagenomes</taxon>
    </lineage>
</organism>